<dbReference type="EC" id="2.1.-.-" evidence="2"/>
<name>A0ABU5PL95_9BACL</name>
<evidence type="ECO:0000259" key="1">
    <source>
        <dbReference type="Pfam" id="PF08241"/>
    </source>
</evidence>
<dbReference type="InterPro" id="IPR029063">
    <property type="entry name" value="SAM-dependent_MTases_sf"/>
</dbReference>
<keyword evidence="2" id="KW-0808">Transferase</keyword>
<dbReference type="InterPro" id="IPR013216">
    <property type="entry name" value="Methyltransf_11"/>
</dbReference>
<dbReference type="EMBL" id="JAYERP010000001">
    <property type="protein sequence ID" value="MEA3570703.1"/>
    <property type="molecule type" value="Genomic_DNA"/>
</dbReference>
<dbReference type="CDD" id="cd02440">
    <property type="entry name" value="AdoMet_MTases"/>
    <property type="match status" value="1"/>
</dbReference>
<dbReference type="InterPro" id="IPR052356">
    <property type="entry name" value="Thiol_S-MT"/>
</dbReference>
<accession>A0ABU5PL95</accession>
<dbReference type="PANTHER" id="PTHR45036">
    <property type="entry name" value="METHYLTRANSFERASE LIKE 7B"/>
    <property type="match status" value="1"/>
</dbReference>
<dbReference type="GO" id="GO:0008168">
    <property type="term" value="F:methyltransferase activity"/>
    <property type="evidence" value="ECO:0007669"/>
    <property type="project" value="UniProtKB-KW"/>
</dbReference>
<dbReference type="Pfam" id="PF08241">
    <property type="entry name" value="Methyltransf_11"/>
    <property type="match status" value="1"/>
</dbReference>
<reference evidence="2 3" key="1">
    <citation type="submission" date="2023-12" db="EMBL/GenBank/DDBJ databases">
        <title>Whole genome sequencing of Paenibacillus phoenicis isolated from the Phoenix Mars Lander spacecraft assembly facility.</title>
        <authorList>
            <person name="Garcia A."/>
            <person name="Venkateswaran K."/>
        </authorList>
    </citation>
    <scope>NUCLEOTIDE SEQUENCE [LARGE SCALE GENOMIC DNA]</scope>
    <source>
        <strain evidence="2 3">3PO2SA</strain>
    </source>
</reference>
<keyword evidence="3" id="KW-1185">Reference proteome</keyword>
<dbReference type="GO" id="GO:0032259">
    <property type="term" value="P:methylation"/>
    <property type="evidence" value="ECO:0007669"/>
    <property type="project" value="UniProtKB-KW"/>
</dbReference>
<feature type="domain" description="Methyltransferase type 11" evidence="1">
    <location>
        <begin position="47"/>
        <end position="139"/>
    </location>
</feature>
<gene>
    <name evidence="2" type="ORF">U9M73_11900</name>
</gene>
<sequence>MKILNKVQTEKIKRRYNRVAPLFHKMDSKMMKTWRSSLLSGLSGNILEVGIGTGANLPYYPSSVSLTGIDFSPSMLNYAKLSAEELGMKVDLIEMDAEHMDFADHTFDYVIATCVFCSVPDPIQGMKEMARVCKPEGQIRLLEHMRSDNPVVGKIMDLLNPITVRLSGANINRRTMENVEKAGLAIEQNEQLFSTIVRSLTLNTMV</sequence>
<dbReference type="SUPFAM" id="SSF53335">
    <property type="entry name" value="S-adenosyl-L-methionine-dependent methyltransferases"/>
    <property type="match status" value="1"/>
</dbReference>
<organism evidence="2 3">
    <name type="scientific">Paenibacillus phoenicis</name>
    <dbReference type="NCBI Taxonomy" id="554117"/>
    <lineage>
        <taxon>Bacteria</taxon>
        <taxon>Bacillati</taxon>
        <taxon>Bacillota</taxon>
        <taxon>Bacilli</taxon>
        <taxon>Bacillales</taxon>
        <taxon>Paenibacillaceae</taxon>
        <taxon>Paenibacillus</taxon>
    </lineage>
</organism>
<protein>
    <submittedName>
        <fullName evidence="2">Class I SAM-dependent methyltransferase</fullName>
        <ecNumber evidence="2">2.1.-.-</ecNumber>
    </submittedName>
</protein>
<dbReference type="RefSeq" id="WP_323077426.1">
    <property type="nucleotide sequence ID" value="NZ_CBCSKM010000018.1"/>
</dbReference>
<evidence type="ECO:0000313" key="3">
    <source>
        <dbReference type="Proteomes" id="UP001292216"/>
    </source>
</evidence>
<evidence type="ECO:0000313" key="2">
    <source>
        <dbReference type="EMBL" id="MEA3570703.1"/>
    </source>
</evidence>
<dbReference type="Gene3D" id="3.40.50.150">
    <property type="entry name" value="Vaccinia Virus protein VP39"/>
    <property type="match status" value="1"/>
</dbReference>
<dbReference type="Proteomes" id="UP001292216">
    <property type="component" value="Unassembled WGS sequence"/>
</dbReference>
<proteinExistence type="predicted"/>
<dbReference type="PANTHER" id="PTHR45036:SF1">
    <property type="entry name" value="METHYLTRANSFERASE LIKE 7A"/>
    <property type="match status" value="1"/>
</dbReference>
<keyword evidence="2" id="KW-0489">Methyltransferase</keyword>
<comment type="caution">
    <text evidence="2">The sequence shown here is derived from an EMBL/GenBank/DDBJ whole genome shotgun (WGS) entry which is preliminary data.</text>
</comment>